<dbReference type="RefSeq" id="WP_254153747.1">
    <property type="nucleotide sequence ID" value="NZ_JAHESD010000020.1"/>
</dbReference>
<evidence type="ECO:0000313" key="2">
    <source>
        <dbReference type="EMBL" id="MBT1703785.1"/>
    </source>
</evidence>
<sequence>MNKEVLSEFIKVNADFNNTLNMFEEEQLFMSPQPGSWSAAEVAEHVVLSDQGMYRFITGNSVPTKRKPDAHVNEIREMFLDFSFKMNSPEFIIPKGIFTSKKEIDGNLGEIVAMLTKQIGSIDLTQTCLDIDIPEFKESTRLEIVHFLIVHTQRHHHQLQKIEAIIKAMVKH</sequence>
<dbReference type="InterPro" id="IPR024775">
    <property type="entry name" value="DinB-like"/>
</dbReference>
<dbReference type="Gene3D" id="1.20.120.450">
    <property type="entry name" value="dinb family like domain"/>
    <property type="match status" value="1"/>
</dbReference>
<dbReference type="EMBL" id="JAHESD010000020">
    <property type="protein sequence ID" value="MBT1703785.1"/>
    <property type="molecule type" value="Genomic_DNA"/>
</dbReference>
<reference evidence="2 3" key="1">
    <citation type="submission" date="2021-05" db="EMBL/GenBank/DDBJ databases">
        <title>A Polyphasic approach of four new species of the genus Ohtaekwangia: Ohtaekwangia histidinii sp. nov., Ohtaekwangia cretensis sp. nov., Ohtaekwangia indiensis sp. nov., Ohtaekwangia reichenbachii sp. nov. from diverse environment.</title>
        <authorList>
            <person name="Octaviana S."/>
        </authorList>
    </citation>
    <scope>NUCLEOTIDE SEQUENCE [LARGE SCALE GENOMIC DNA]</scope>
    <source>
        <strain evidence="2 3">PWU20</strain>
    </source>
</reference>
<evidence type="ECO:0000313" key="3">
    <source>
        <dbReference type="Proteomes" id="UP000772618"/>
    </source>
</evidence>
<dbReference type="SUPFAM" id="SSF109854">
    <property type="entry name" value="DinB/YfiT-like putative metalloenzymes"/>
    <property type="match status" value="1"/>
</dbReference>
<accession>A0ABS5VQR4</accession>
<dbReference type="Pfam" id="PF12867">
    <property type="entry name" value="DinB_2"/>
    <property type="match status" value="1"/>
</dbReference>
<proteinExistence type="predicted"/>
<protein>
    <submittedName>
        <fullName evidence="2">DinB family protein</fullName>
    </submittedName>
</protein>
<dbReference type="Proteomes" id="UP000772618">
    <property type="component" value="Unassembled WGS sequence"/>
</dbReference>
<feature type="domain" description="DinB-like" evidence="1">
    <location>
        <begin position="12"/>
        <end position="159"/>
    </location>
</feature>
<comment type="caution">
    <text evidence="2">The sequence shown here is derived from an EMBL/GenBank/DDBJ whole genome shotgun (WGS) entry which is preliminary data.</text>
</comment>
<name>A0ABS5VQR4_9BACT</name>
<evidence type="ECO:0000259" key="1">
    <source>
        <dbReference type="Pfam" id="PF12867"/>
    </source>
</evidence>
<dbReference type="InterPro" id="IPR034660">
    <property type="entry name" value="DinB/YfiT-like"/>
</dbReference>
<keyword evidence="3" id="KW-1185">Reference proteome</keyword>
<gene>
    <name evidence="2" type="ORF">KK060_10870</name>
</gene>
<organism evidence="2 3">
    <name type="scientific">Chryseosolibacter indicus</name>
    <dbReference type="NCBI Taxonomy" id="2782351"/>
    <lineage>
        <taxon>Bacteria</taxon>
        <taxon>Pseudomonadati</taxon>
        <taxon>Bacteroidota</taxon>
        <taxon>Cytophagia</taxon>
        <taxon>Cytophagales</taxon>
        <taxon>Chryseotaleaceae</taxon>
        <taxon>Chryseosolibacter</taxon>
    </lineage>
</organism>